<dbReference type="VEuPathDB" id="FungiDB:SPRG_20197"/>
<dbReference type="Proteomes" id="UP000030745">
    <property type="component" value="Unassembled WGS sequence"/>
</dbReference>
<organism evidence="1 2">
    <name type="scientific">Saprolegnia parasitica (strain CBS 223.65)</name>
    <dbReference type="NCBI Taxonomy" id="695850"/>
    <lineage>
        <taxon>Eukaryota</taxon>
        <taxon>Sar</taxon>
        <taxon>Stramenopiles</taxon>
        <taxon>Oomycota</taxon>
        <taxon>Saprolegniomycetes</taxon>
        <taxon>Saprolegniales</taxon>
        <taxon>Saprolegniaceae</taxon>
        <taxon>Saprolegnia</taxon>
    </lineage>
</organism>
<feature type="non-terminal residue" evidence="1">
    <location>
        <position position="64"/>
    </location>
</feature>
<keyword evidence="2" id="KW-1185">Reference proteome</keyword>
<evidence type="ECO:0000313" key="1">
    <source>
        <dbReference type="EMBL" id="KDO28035.1"/>
    </source>
</evidence>
<dbReference type="KEGG" id="spar:SPRG_20197"/>
<proteinExistence type="predicted"/>
<accession>A0A067CFS8</accession>
<evidence type="ECO:0000313" key="2">
    <source>
        <dbReference type="Proteomes" id="UP000030745"/>
    </source>
</evidence>
<dbReference type="AlphaFoldDB" id="A0A067CFS8"/>
<protein>
    <submittedName>
        <fullName evidence="1">Uncharacterized protein</fullName>
    </submittedName>
</protein>
<name>A0A067CFS8_SAPPC</name>
<dbReference type="GeneID" id="24141396"/>
<gene>
    <name evidence="1" type="ORF">SPRG_20197</name>
</gene>
<dbReference type="RefSeq" id="XP_012201188.1">
    <property type="nucleotide sequence ID" value="XM_012345798.1"/>
</dbReference>
<sequence length="64" mass="6926">MLLPVPEPNGLEIQKLAVLVQRTGSINLSTTDAFMSLMDVKAVDGAWTQLWVGDPTKLDLKSDG</sequence>
<dbReference type="STRING" id="695850.A0A067CFS8"/>
<dbReference type="EMBL" id="KK583213">
    <property type="protein sequence ID" value="KDO28035.1"/>
    <property type="molecule type" value="Genomic_DNA"/>
</dbReference>
<reference evidence="1 2" key="1">
    <citation type="journal article" date="2013" name="PLoS Genet.">
        <title>Distinctive expansion of potential virulence genes in the genome of the oomycete fish pathogen Saprolegnia parasitica.</title>
        <authorList>
            <person name="Jiang R.H."/>
            <person name="de Bruijn I."/>
            <person name="Haas B.J."/>
            <person name="Belmonte R."/>
            <person name="Lobach L."/>
            <person name="Christie J."/>
            <person name="van den Ackerveken G."/>
            <person name="Bottin A."/>
            <person name="Bulone V."/>
            <person name="Diaz-Moreno S.M."/>
            <person name="Dumas B."/>
            <person name="Fan L."/>
            <person name="Gaulin E."/>
            <person name="Govers F."/>
            <person name="Grenville-Briggs L.J."/>
            <person name="Horner N.R."/>
            <person name="Levin J.Z."/>
            <person name="Mammella M."/>
            <person name="Meijer H.J."/>
            <person name="Morris P."/>
            <person name="Nusbaum C."/>
            <person name="Oome S."/>
            <person name="Phillips A.J."/>
            <person name="van Rooyen D."/>
            <person name="Rzeszutek E."/>
            <person name="Saraiva M."/>
            <person name="Secombes C.J."/>
            <person name="Seidl M.F."/>
            <person name="Snel B."/>
            <person name="Stassen J.H."/>
            <person name="Sykes S."/>
            <person name="Tripathy S."/>
            <person name="van den Berg H."/>
            <person name="Vega-Arreguin J.C."/>
            <person name="Wawra S."/>
            <person name="Young S.K."/>
            <person name="Zeng Q."/>
            <person name="Dieguez-Uribeondo J."/>
            <person name="Russ C."/>
            <person name="Tyler B.M."/>
            <person name="van West P."/>
        </authorList>
    </citation>
    <scope>NUCLEOTIDE SEQUENCE [LARGE SCALE GENOMIC DNA]</scope>
    <source>
        <strain evidence="1 2">CBS 223.65</strain>
    </source>
</reference>